<dbReference type="EMBL" id="JAVIJP010000032">
    <property type="protein sequence ID" value="KAL3631002.1"/>
    <property type="molecule type" value="Genomic_DNA"/>
</dbReference>
<protein>
    <submittedName>
        <fullName evidence="2">Uncharacterized protein</fullName>
    </submittedName>
</protein>
<name>A0ABD3CN47_9LAMI</name>
<feature type="transmembrane region" description="Helical" evidence="1">
    <location>
        <begin position="212"/>
        <end position="232"/>
    </location>
</feature>
<accession>A0ABD3CN47</accession>
<dbReference type="AlphaFoldDB" id="A0ABD3CN47"/>
<feature type="transmembrane region" description="Helical" evidence="1">
    <location>
        <begin position="94"/>
        <end position="114"/>
    </location>
</feature>
<dbReference type="PANTHER" id="PTHR12242">
    <property type="entry name" value="OS02G0130600 PROTEIN-RELATED"/>
    <property type="match status" value="1"/>
</dbReference>
<organism evidence="2 3">
    <name type="scientific">Castilleja foliolosa</name>
    <dbReference type="NCBI Taxonomy" id="1961234"/>
    <lineage>
        <taxon>Eukaryota</taxon>
        <taxon>Viridiplantae</taxon>
        <taxon>Streptophyta</taxon>
        <taxon>Embryophyta</taxon>
        <taxon>Tracheophyta</taxon>
        <taxon>Spermatophyta</taxon>
        <taxon>Magnoliopsida</taxon>
        <taxon>eudicotyledons</taxon>
        <taxon>Gunneridae</taxon>
        <taxon>Pentapetalae</taxon>
        <taxon>asterids</taxon>
        <taxon>lamiids</taxon>
        <taxon>Lamiales</taxon>
        <taxon>Orobanchaceae</taxon>
        <taxon>Pedicularideae</taxon>
        <taxon>Castillejinae</taxon>
        <taxon>Castilleja</taxon>
    </lineage>
</organism>
<feature type="transmembrane region" description="Helical" evidence="1">
    <location>
        <begin position="126"/>
        <end position="149"/>
    </location>
</feature>
<keyword evidence="1" id="KW-0472">Membrane</keyword>
<keyword evidence="1" id="KW-0812">Transmembrane</keyword>
<feature type="transmembrane region" description="Helical" evidence="1">
    <location>
        <begin position="29"/>
        <end position="50"/>
    </location>
</feature>
<dbReference type="Proteomes" id="UP001632038">
    <property type="component" value="Unassembled WGS sequence"/>
</dbReference>
<dbReference type="PANTHER" id="PTHR12242:SF10">
    <property type="entry name" value="TRANSMEMBRANE PROTEIN"/>
    <property type="match status" value="1"/>
</dbReference>
<proteinExistence type="predicted"/>
<evidence type="ECO:0000313" key="2">
    <source>
        <dbReference type="EMBL" id="KAL3631002.1"/>
    </source>
</evidence>
<sequence length="294" mass="33159">MGFLTGLFSRAWWPGMTTDTTSPSYWLNWRFLVCAIWVFVAMVFAALLIWRYEGRNRISRNQSNDDQHEVSPGCLYEDEVWGTCLKSVHPVWLLAYRIIAFSTLLALLLADIVHNGAIKFFFYTEWTFTLVTVYFGLASSLSIHGCLLYCRRGKLQRDRCSCTNANNGSYVPPTQTENVGPGQEEGLSHCGDPNCTNAASAWGYTLQIISQMCAGAVALTDSVFWLLIYPYYTAYDYRLNYLIVSKHSVNAVFLVGDAILNRMVALSFSGLVVPVCSFMVLCCWAAAFSMFWDI</sequence>
<feature type="transmembrane region" description="Helical" evidence="1">
    <location>
        <begin position="271"/>
        <end position="292"/>
    </location>
</feature>
<comment type="caution">
    <text evidence="2">The sequence shown here is derived from an EMBL/GenBank/DDBJ whole genome shotgun (WGS) entry which is preliminary data.</text>
</comment>
<keyword evidence="1" id="KW-1133">Transmembrane helix</keyword>
<evidence type="ECO:0000313" key="3">
    <source>
        <dbReference type="Proteomes" id="UP001632038"/>
    </source>
</evidence>
<reference evidence="3" key="1">
    <citation type="journal article" date="2024" name="IScience">
        <title>Strigolactones Initiate the Formation of Haustorium-like Structures in Castilleja.</title>
        <authorList>
            <person name="Buerger M."/>
            <person name="Peterson D."/>
            <person name="Chory J."/>
        </authorList>
    </citation>
    <scope>NUCLEOTIDE SEQUENCE [LARGE SCALE GENOMIC DNA]</scope>
</reference>
<evidence type="ECO:0000256" key="1">
    <source>
        <dbReference type="SAM" id="Phobius"/>
    </source>
</evidence>
<keyword evidence="3" id="KW-1185">Reference proteome</keyword>
<gene>
    <name evidence="2" type="ORF">CASFOL_023986</name>
</gene>